<dbReference type="InterPro" id="IPR024572">
    <property type="entry name" value="RcnB"/>
</dbReference>
<feature type="compositionally biased region" description="Basic residues" evidence="1">
    <location>
        <begin position="47"/>
        <end position="66"/>
    </location>
</feature>
<evidence type="ECO:0000256" key="2">
    <source>
        <dbReference type="SAM" id="SignalP"/>
    </source>
</evidence>
<proteinExistence type="predicted"/>
<protein>
    <recommendedName>
        <fullName evidence="5">Integral membrane protein</fullName>
    </recommendedName>
</protein>
<evidence type="ECO:0000256" key="1">
    <source>
        <dbReference type="SAM" id="MobiDB-lite"/>
    </source>
</evidence>
<organism evidence="3 4">
    <name type="scientific">Mesorhizobium alhagi CCNWXJ12-2</name>
    <dbReference type="NCBI Taxonomy" id="1107882"/>
    <lineage>
        <taxon>Bacteria</taxon>
        <taxon>Pseudomonadati</taxon>
        <taxon>Pseudomonadota</taxon>
        <taxon>Alphaproteobacteria</taxon>
        <taxon>Hyphomicrobiales</taxon>
        <taxon>Phyllobacteriaceae</taxon>
        <taxon>Allomesorhizobium</taxon>
    </lineage>
</organism>
<feature type="chain" id="PRO_5003535218" description="Integral membrane protein" evidence="2">
    <location>
        <begin position="23"/>
        <end position="118"/>
    </location>
</feature>
<evidence type="ECO:0000313" key="4">
    <source>
        <dbReference type="Proteomes" id="UP000003250"/>
    </source>
</evidence>
<dbReference type="OrthoDB" id="9808839at2"/>
<gene>
    <name evidence="3" type="ORF">MAXJ12_25176</name>
</gene>
<dbReference type="Pfam" id="PF11776">
    <property type="entry name" value="RcnB"/>
    <property type="match status" value="1"/>
</dbReference>
<dbReference type="AlphaFoldDB" id="H0HXV9"/>
<reference evidence="3 4" key="1">
    <citation type="journal article" date="2012" name="J. Bacteriol.">
        <title>Draft Genome Sequence of Mesorhizobium alhagi CCNWXJ12-2T, a Novel Salt-Resistant Species Isolated from the Desert of Northwestern China.</title>
        <authorList>
            <person name="Zhou M."/>
            <person name="Chen W."/>
            <person name="Chen H."/>
            <person name="Wei G."/>
        </authorList>
    </citation>
    <scope>NUCLEOTIDE SEQUENCE [LARGE SCALE GENOMIC DNA]</scope>
    <source>
        <strain evidence="3 4">CCNWXJ12-2</strain>
    </source>
</reference>
<feature type="signal peptide" evidence="2">
    <location>
        <begin position="1"/>
        <end position="22"/>
    </location>
</feature>
<keyword evidence="2" id="KW-0732">Signal</keyword>
<dbReference type="Gene3D" id="3.10.450.160">
    <property type="entry name" value="inner membrane protein cigr"/>
    <property type="match status" value="1"/>
</dbReference>
<dbReference type="Proteomes" id="UP000003250">
    <property type="component" value="Unassembled WGS sequence"/>
</dbReference>
<dbReference type="EMBL" id="AHAM01000210">
    <property type="protein sequence ID" value="EHK54435.1"/>
    <property type="molecule type" value="Genomic_DNA"/>
</dbReference>
<name>H0HXV9_9HYPH</name>
<dbReference type="RefSeq" id="WP_008838616.1">
    <property type="nucleotide sequence ID" value="NZ_AHAM01000210.1"/>
</dbReference>
<accession>H0HXV9</accession>
<sequence length="118" mass="13959">MFKRTVLAAIAISMLAVPVAQAQQRHHDGPRQGQHYSQQHKRDFHAPRRHDVRKYQNKRHHWSKGKRVPEWQRRQAIRDHYRYGLRRPGRGQQWVRVDNDFLLISLGTGIIASIIAGR</sequence>
<evidence type="ECO:0008006" key="5">
    <source>
        <dbReference type="Google" id="ProtNLM"/>
    </source>
</evidence>
<dbReference type="PATRIC" id="fig|1107882.3.peg.4885"/>
<keyword evidence="4" id="KW-1185">Reference proteome</keyword>
<feature type="region of interest" description="Disordered" evidence="1">
    <location>
        <begin position="22"/>
        <end position="69"/>
    </location>
</feature>
<evidence type="ECO:0000313" key="3">
    <source>
        <dbReference type="EMBL" id="EHK54435.1"/>
    </source>
</evidence>